<protein>
    <submittedName>
        <fullName evidence="2">Uncharacterized protein</fullName>
    </submittedName>
</protein>
<evidence type="ECO:0000256" key="1">
    <source>
        <dbReference type="SAM" id="MobiDB-lite"/>
    </source>
</evidence>
<dbReference type="VEuPathDB" id="VectorBase:AFAF003868"/>
<feature type="compositionally biased region" description="Polar residues" evidence="1">
    <location>
        <begin position="8"/>
        <end position="17"/>
    </location>
</feature>
<reference evidence="3" key="1">
    <citation type="submission" date="2014-01" db="EMBL/GenBank/DDBJ databases">
        <title>The Genome Sequence of Anopheles farauti FAR1 (V2).</title>
        <authorList>
            <consortium name="The Broad Institute Genomics Platform"/>
            <person name="Neafsey D.E."/>
            <person name="Besansky N."/>
            <person name="Howell P."/>
            <person name="Walton C."/>
            <person name="Young S.K."/>
            <person name="Zeng Q."/>
            <person name="Gargeya S."/>
            <person name="Fitzgerald M."/>
            <person name="Haas B."/>
            <person name="Abouelleil A."/>
            <person name="Allen A.W."/>
            <person name="Alvarado L."/>
            <person name="Arachchi H.M."/>
            <person name="Berlin A.M."/>
            <person name="Chapman S.B."/>
            <person name="Gainer-Dewar J."/>
            <person name="Goldberg J."/>
            <person name="Griggs A."/>
            <person name="Gujja S."/>
            <person name="Hansen M."/>
            <person name="Howarth C."/>
            <person name="Imamovic A."/>
            <person name="Ireland A."/>
            <person name="Larimer J."/>
            <person name="McCowan C."/>
            <person name="Murphy C."/>
            <person name="Pearson M."/>
            <person name="Poon T.W."/>
            <person name="Priest M."/>
            <person name="Roberts A."/>
            <person name="Saif S."/>
            <person name="Shea T."/>
            <person name="Sisk P."/>
            <person name="Sykes S."/>
            <person name="Wortman J."/>
            <person name="Nusbaum C."/>
            <person name="Birren B."/>
        </authorList>
    </citation>
    <scope>NUCLEOTIDE SEQUENCE [LARGE SCALE GENOMIC DNA]</scope>
    <source>
        <strain evidence="3">FAR1</strain>
    </source>
</reference>
<organism evidence="2 3">
    <name type="scientific">Anopheles farauti</name>
    <dbReference type="NCBI Taxonomy" id="69004"/>
    <lineage>
        <taxon>Eukaryota</taxon>
        <taxon>Metazoa</taxon>
        <taxon>Ecdysozoa</taxon>
        <taxon>Arthropoda</taxon>
        <taxon>Hexapoda</taxon>
        <taxon>Insecta</taxon>
        <taxon>Pterygota</taxon>
        <taxon>Neoptera</taxon>
        <taxon>Endopterygota</taxon>
        <taxon>Diptera</taxon>
        <taxon>Nematocera</taxon>
        <taxon>Culicoidea</taxon>
        <taxon>Culicidae</taxon>
        <taxon>Anophelinae</taxon>
        <taxon>Anopheles</taxon>
    </lineage>
</organism>
<name>A0A182Q679_9DIPT</name>
<dbReference type="EnsemblMetazoa" id="AFAF003868-RA">
    <property type="protein sequence ID" value="AFAF003868-PA"/>
    <property type="gene ID" value="AFAF003868"/>
</dbReference>
<evidence type="ECO:0000313" key="3">
    <source>
        <dbReference type="Proteomes" id="UP000075886"/>
    </source>
</evidence>
<sequence>MELGGGITSSRSTVGSNTPGGGPVEEDGDTNPPEADGNTAEADDLDGVATAAVGADGVLSSGGLTACPLAAPVRASLGHPVIRHIPLKLSLNRSISTFIFDSIVDELTPAPPPATISDVAPGATDIERSRFLRLRIRAAACLDPAERLLHRLILFTDITSNRSLVQLFLRLRFEQTDLAGDGFGIEPSAIRANRSTDPAPPPPPPMDNANDELDF</sequence>
<dbReference type="Proteomes" id="UP000075886">
    <property type="component" value="Unassembled WGS sequence"/>
</dbReference>
<dbReference type="AlphaFoldDB" id="A0A182Q679"/>
<proteinExistence type="predicted"/>
<dbReference type="EMBL" id="AXCN02001530">
    <property type="status" value="NOT_ANNOTATED_CDS"/>
    <property type="molecule type" value="Genomic_DNA"/>
</dbReference>
<accession>A0A182Q679</accession>
<keyword evidence="3" id="KW-1185">Reference proteome</keyword>
<feature type="region of interest" description="Disordered" evidence="1">
    <location>
        <begin position="189"/>
        <end position="215"/>
    </location>
</feature>
<reference evidence="2" key="2">
    <citation type="submission" date="2020-05" db="UniProtKB">
        <authorList>
            <consortium name="EnsemblMetazoa"/>
        </authorList>
    </citation>
    <scope>IDENTIFICATION</scope>
    <source>
        <strain evidence="2">FAR1</strain>
    </source>
</reference>
<evidence type="ECO:0000313" key="2">
    <source>
        <dbReference type="EnsemblMetazoa" id="AFAF003868-PA"/>
    </source>
</evidence>
<feature type="region of interest" description="Disordered" evidence="1">
    <location>
        <begin position="1"/>
        <end position="41"/>
    </location>
</feature>